<evidence type="ECO:0000256" key="6">
    <source>
        <dbReference type="ARBA" id="ARBA00022857"/>
    </source>
</evidence>
<evidence type="ECO:0000256" key="1">
    <source>
        <dbReference type="ARBA" id="ARBA00001946"/>
    </source>
</evidence>
<reference evidence="8" key="1">
    <citation type="submission" date="2021-02" db="EMBL/GenBank/DDBJ databases">
        <authorList>
            <person name="Dougan E. K."/>
            <person name="Rhodes N."/>
            <person name="Thang M."/>
            <person name="Chan C."/>
        </authorList>
    </citation>
    <scope>NUCLEOTIDE SEQUENCE</scope>
</reference>
<keyword evidence="6" id="KW-0521">NADP</keyword>
<dbReference type="PIRSF" id="PIRSF009407">
    <property type="entry name" value="IDH_monmr"/>
    <property type="match status" value="1"/>
</dbReference>
<evidence type="ECO:0000313" key="8">
    <source>
        <dbReference type="EMBL" id="CAE7405403.1"/>
    </source>
</evidence>
<evidence type="ECO:0000256" key="3">
    <source>
        <dbReference type="ARBA" id="ARBA00022532"/>
    </source>
</evidence>
<keyword evidence="4" id="KW-0479">Metal-binding</keyword>
<dbReference type="GO" id="GO:0006097">
    <property type="term" value="P:glyoxylate cycle"/>
    <property type="evidence" value="ECO:0007669"/>
    <property type="project" value="UniProtKB-KW"/>
</dbReference>
<sequence>MASHGKITYTYTDEAPMLATHALYPIIQAFCSQAGVEMELKDISVAGRVLALFPDMLKEDQRAGDFLAELGRLAQSGQANIIKLPNVSASVPQLKECITELQSQGYNIPNYPEDPKDDKDKEIKSRYAKVLGSAVNPVLREGNSDRRAAVPVKEYAFKYPHSMGAWSSESKTHVTSMSDGDFYAHEKSVTIPEACEARIEMVSEIGEVNVLKEKISLQKGEILDASYMNCTMLREFFEREIADAREKDVLFSLHLKATMMKISDPIMFGHCVKAYFKDVFSKYAETFEKLGVNANNGLGDVYKKIAALPEAEKAAIEADLMATYAKQGKMAMVDSHRGITNLHVPSDIIIDNSMPTAIRAGGKMWNKDDKEEDFKACIPDRSYAGAFAECVEFCKKNGAFDPRTMGACPNVGLMAQKAEEYGSHPTTFEAACAGTIRIVVNGSDRVLLGHRLQKGDIWRSCQTKDAPIKDWVKLAVRRCQANDFPRNDKPCKAIFWLDPARAHDCQIMEKVYQYLPEVRTDGLDIEIMSPQQAMRVTCERAKQGLNTITVTGNVLRDYLTDLFPILELCTSAKMLSVVPMLAGGGMYETGAGGSAPKHVQQFTKENHLRWDSLGEYLALTCSIEDLAKDTRNKAAAALAAALSRAVGRFLDANKNPSRKVREIDNRGSHYWVARYWAEELASQDEEKGLKATFSNVAEQLKEKEAAILADMLDCQGKAVDIGGYYHVDKAKADVAMNPSATFNGIITRLAQGPDAKI</sequence>
<dbReference type="InterPro" id="IPR004436">
    <property type="entry name" value="Isocitrate_DH_NADP_mono"/>
</dbReference>
<keyword evidence="9" id="KW-1185">Reference proteome</keyword>
<dbReference type="Proteomes" id="UP000649617">
    <property type="component" value="Unassembled WGS sequence"/>
</dbReference>
<protein>
    <submittedName>
        <fullName evidence="8">Icd2 protein</fullName>
    </submittedName>
</protein>
<keyword evidence="5" id="KW-0460">Magnesium</keyword>
<keyword evidence="2" id="KW-0329">Glyoxylate bypass</keyword>
<dbReference type="NCBIfam" id="TIGR00178">
    <property type="entry name" value="monomer_idh"/>
    <property type="match status" value="1"/>
</dbReference>
<evidence type="ECO:0000256" key="7">
    <source>
        <dbReference type="ARBA" id="ARBA00023002"/>
    </source>
</evidence>
<comment type="cofactor">
    <cofactor evidence="1">
        <name>Mg(2+)</name>
        <dbReference type="ChEBI" id="CHEBI:18420"/>
    </cofactor>
</comment>
<dbReference type="SUPFAM" id="SSF53659">
    <property type="entry name" value="Isocitrate/Isopropylmalate dehydrogenase-like"/>
    <property type="match status" value="1"/>
</dbReference>
<name>A0A812QUY9_SYMPI</name>
<dbReference type="GO" id="GO:0004450">
    <property type="term" value="F:isocitrate dehydrogenase (NADP+) activity"/>
    <property type="evidence" value="ECO:0007669"/>
    <property type="project" value="InterPro"/>
</dbReference>
<evidence type="ECO:0000313" key="9">
    <source>
        <dbReference type="Proteomes" id="UP000649617"/>
    </source>
</evidence>
<dbReference type="GO" id="GO:0046872">
    <property type="term" value="F:metal ion binding"/>
    <property type="evidence" value="ECO:0007669"/>
    <property type="project" value="UniProtKB-KW"/>
</dbReference>
<evidence type="ECO:0000256" key="5">
    <source>
        <dbReference type="ARBA" id="ARBA00022842"/>
    </source>
</evidence>
<keyword evidence="7" id="KW-0560">Oxidoreductase</keyword>
<dbReference type="Gene3D" id="3.40.718.10">
    <property type="entry name" value="Isopropylmalate Dehydrogenase"/>
    <property type="match status" value="1"/>
</dbReference>
<dbReference type="Pfam" id="PF03971">
    <property type="entry name" value="IDH"/>
    <property type="match status" value="1"/>
</dbReference>
<organism evidence="8 9">
    <name type="scientific">Symbiodinium pilosum</name>
    <name type="common">Dinoflagellate</name>
    <dbReference type="NCBI Taxonomy" id="2952"/>
    <lineage>
        <taxon>Eukaryota</taxon>
        <taxon>Sar</taxon>
        <taxon>Alveolata</taxon>
        <taxon>Dinophyceae</taxon>
        <taxon>Suessiales</taxon>
        <taxon>Symbiodiniaceae</taxon>
        <taxon>Symbiodinium</taxon>
    </lineage>
</organism>
<dbReference type="AlphaFoldDB" id="A0A812QUY9"/>
<dbReference type="EMBL" id="CAJNIZ010018014">
    <property type="protein sequence ID" value="CAE7405403.1"/>
    <property type="molecule type" value="Genomic_DNA"/>
</dbReference>
<gene>
    <name evidence="8" type="primary">icd2</name>
    <name evidence="8" type="ORF">SPIL2461_LOCUS10002</name>
</gene>
<dbReference type="OrthoDB" id="408849at2759"/>
<keyword evidence="3" id="KW-0816">Tricarboxylic acid cycle</keyword>
<evidence type="ECO:0000256" key="4">
    <source>
        <dbReference type="ARBA" id="ARBA00022723"/>
    </source>
</evidence>
<accession>A0A812QUY9</accession>
<dbReference type="PANTHER" id="PTHR36999:SF1">
    <property type="entry name" value="ISOCITRATE DEHYDROGENASE (NADP(+))"/>
    <property type="match status" value="1"/>
</dbReference>
<dbReference type="PANTHER" id="PTHR36999">
    <property type="entry name" value="ISOCITRATE DEHYDROGENASE [NADP]"/>
    <property type="match status" value="1"/>
</dbReference>
<comment type="caution">
    <text evidence="8">The sequence shown here is derived from an EMBL/GenBank/DDBJ whole genome shotgun (WGS) entry which is preliminary data.</text>
</comment>
<evidence type="ECO:0000256" key="2">
    <source>
        <dbReference type="ARBA" id="ARBA00022435"/>
    </source>
</evidence>
<dbReference type="GO" id="GO:0006099">
    <property type="term" value="P:tricarboxylic acid cycle"/>
    <property type="evidence" value="ECO:0007669"/>
    <property type="project" value="UniProtKB-KW"/>
</dbReference>
<proteinExistence type="predicted"/>